<evidence type="ECO:0000313" key="1">
    <source>
        <dbReference type="EMBL" id="KAJ4441112.1"/>
    </source>
</evidence>
<name>A0ABQ8T5G4_PERAM</name>
<dbReference type="Proteomes" id="UP001148838">
    <property type="component" value="Unassembled WGS sequence"/>
</dbReference>
<sequence length="182" mass="20706">MEDVRVETCLTVSFHYDGGCSTHFAHVVNEQFPNRWIGWDGPLRWPAWSPEITLLDFFLWSAVKGRVYQEAPNNNLTAVKKTLEGELQKCNSSCKESLEKYVANMSTNADFQQGIAPIEIDRQLCQVYEPNVMSKQMVRCSTRSSVMMVGLPLRSSSCTFWCPAENCLQQQCTICLLIDLHS</sequence>
<organism evidence="1 2">
    <name type="scientific">Periplaneta americana</name>
    <name type="common">American cockroach</name>
    <name type="synonym">Blatta americana</name>
    <dbReference type="NCBI Taxonomy" id="6978"/>
    <lineage>
        <taxon>Eukaryota</taxon>
        <taxon>Metazoa</taxon>
        <taxon>Ecdysozoa</taxon>
        <taxon>Arthropoda</taxon>
        <taxon>Hexapoda</taxon>
        <taxon>Insecta</taxon>
        <taxon>Pterygota</taxon>
        <taxon>Neoptera</taxon>
        <taxon>Polyneoptera</taxon>
        <taxon>Dictyoptera</taxon>
        <taxon>Blattodea</taxon>
        <taxon>Blattoidea</taxon>
        <taxon>Blattidae</taxon>
        <taxon>Blattinae</taxon>
        <taxon>Periplaneta</taxon>
    </lineage>
</organism>
<dbReference type="PANTHER" id="PTHR47326:SF1">
    <property type="entry name" value="HTH PSQ-TYPE DOMAIN-CONTAINING PROTEIN"/>
    <property type="match status" value="1"/>
</dbReference>
<proteinExistence type="predicted"/>
<protein>
    <submittedName>
        <fullName evidence="1">Uncharacterized protein</fullName>
    </submittedName>
</protein>
<comment type="caution">
    <text evidence="1">The sequence shown here is derived from an EMBL/GenBank/DDBJ whole genome shotgun (WGS) entry which is preliminary data.</text>
</comment>
<evidence type="ECO:0000313" key="2">
    <source>
        <dbReference type="Proteomes" id="UP001148838"/>
    </source>
</evidence>
<keyword evidence="2" id="KW-1185">Reference proteome</keyword>
<dbReference type="Gene3D" id="3.30.420.10">
    <property type="entry name" value="Ribonuclease H-like superfamily/Ribonuclease H"/>
    <property type="match status" value="1"/>
</dbReference>
<accession>A0ABQ8T5G4</accession>
<dbReference type="EMBL" id="JAJSOF020000015">
    <property type="protein sequence ID" value="KAJ4441112.1"/>
    <property type="molecule type" value="Genomic_DNA"/>
</dbReference>
<dbReference type="InterPro" id="IPR036397">
    <property type="entry name" value="RNaseH_sf"/>
</dbReference>
<reference evidence="1 2" key="1">
    <citation type="journal article" date="2022" name="Allergy">
        <title>Genome assembly and annotation of Periplaneta americana reveal a comprehensive cockroach allergen profile.</title>
        <authorList>
            <person name="Wang L."/>
            <person name="Xiong Q."/>
            <person name="Saelim N."/>
            <person name="Wang L."/>
            <person name="Nong W."/>
            <person name="Wan A.T."/>
            <person name="Shi M."/>
            <person name="Liu X."/>
            <person name="Cao Q."/>
            <person name="Hui J.H.L."/>
            <person name="Sookrung N."/>
            <person name="Leung T.F."/>
            <person name="Tungtrongchitr A."/>
            <person name="Tsui S.K.W."/>
        </authorList>
    </citation>
    <scope>NUCLEOTIDE SEQUENCE [LARGE SCALE GENOMIC DNA]</scope>
    <source>
        <strain evidence="1">PWHHKU_190912</strain>
    </source>
</reference>
<gene>
    <name evidence="1" type="ORF">ANN_10962</name>
</gene>
<dbReference type="PANTHER" id="PTHR47326">
    <property type="entry name" value="TRANSPOSABLE ELEMENT TC3 TRANSPOSASE-LIKE PROTEIN"/>
    <property type="match status" value="1"/>
</dbReference>